<feature type="transmembrane region" description="Helical" evidence="1">
    <location>
        <begin position="16"/>
        <end position="37"/>
    </location>
</feature>
<keyword evidence="1" id="KW-0812">Transmembrane</keyword>
<keyword evidence="2" id="KW-0238">DNA-binding</keyword>
<dbReference type="GO" id="GO:0015627">
    <property type="term" value="C:type II protein secretion system complex"/>
    <property type="evidence" value="ECO:0007669"/>
    <property type="project" value="TreeGrafter"/>
</dbReference>
<dbReference type="RefSeq" id="WP_107012514.1">
    <property type="nucleotide sequence ID" value="NZ_CP028136.1"/>
</dbReference>
<dbReference type="Pfam" id="PF12836">
    <property type="entry name" value="HHH_3"/>
    <property type="match status" value="2"/>
</dbReference>
<dbReference type="Proteomes" id="UP000241507">
    <property type="component" value="Chromosome"/>
</dbReference>
<dbReference type="GO" id="GO:0015628">
    <property type="term" value="P:protein secretion by the type II secretion system"/>
    <property type="evidence" value="ECO:0007669"/>
    <property type="project" value="TreeGrafter"/>
</dbReference>
<gene>
    <name evidence="2" type="ORF">C7S20_10995</name>
</gene>
<dbReference type="PANTHER" id="PTHR21180:SF32">
    <property type="entry name" value="ENDONUCLEASE_EXONUCLEASE_PHOSPHATASE FAMILY DOMAIN-CONTAINING PROTEIN 1"/>
    <property type="match status" value="1"/>
</dbReference>
<dbReference type="InterPro" id="IPR051675">
    <property type="entry name" value="Endo/Exo/Phosphatase_dom_1"/>
</dbReference>
<accession>A0A2R3Z667</accession>
<evidence type="ECO:0000313" key="3">
    <source>
        <dbReference type="Proteomes" id="UP000241507"/>
    </source>
</evidence>
<dbReference type="SUPFAM" id="SSF47781">
    <property type="entry name" value="RuvA domain 2-like"/>
    <property type="match status" value="3"/>
</dbReference>
<dbReference type="EMBL" id="CP028136">
    <property type="protein sequence ID" value="AVR45738.1"/>
    <property type="molecule type" value="Genomic_DNA"/>
</dbReference>
<dbReference type="KEGG" id="grs:C7S20_10995"/>
<keyword evidence="1" id="KW-0472">Membrane</keyword>
<dbReference type="Gene3D" id="1.10.150.320">
    <property type="entry name" value="Photosystem II 12 kDa extrinsic protein"/>
    <property type="match status" value="1"/>
</dbReference>
<keyword evidence="1" id="KW-1133">Transmembrane helix</keyword>
<dbReference type="PANTHER" id="PTHR21180">
    <property type="entry name" value="ENDONUCLEASE/EXONUCLEASE/PHOSPHATASE FAMILY DOMAIN-CONTAINING PROTEIN 1"/>
    <property type="match status" value="1"/>
</dbReference>
<dbReference type="AlphaFoldDB" id="A0A2R3Z667"/>
<reference evidence="3" key="1">
    <citation type="submission" date="2018-03" db="EMBL/GenBank/DDBJ databases">
        <title>Gramella fulva sp. nov., isolated from a dry surface of tidal flat.</title>
        <authorList>
            <person name="Hwang S.H."/>
            <person name="Hwang W.M."/>
            <person name="Kang K."/>
            <person name="Ahn T.-Y."/>
        </authorList>
    </citation>
    <scope>NUCLEOTIDE SEQUENCE [LARGE SCALE GENOMIC DNA]</scope>
    <source>
        <strain evidence="3">SH35</strain>
    </source>
</reference>
<name>A0A2R3Z667_9FLAO</name>
<dbReference type="InterPro" id="IPR010994">
    <property type="entry name" value="RuvA_2-like"/>
</dbReference>
<dbReference type="OrthoDB" id="981124at2"/>
<proteinExistence type="predicted"/>
<dbReference type="GO" id="GO:0003677">
    <property type="term" value="F:DNA binding"/>
    <property type="evidence" value="ECO:0007669"/>
    <property type="project" value="UniProtKB-KW"/>
</dbReference>
<keyword evidence="3" id="KW-1185">Reference proteome</keyword>
<evidence type="ECO:0000256" key="1">
    <source>
        <dbReference type="SAM" id="Phobius"/>
    </source>
</evidence>
<organism evidence="2 3">
    <name type="scientific">Christiangramia fulva</name>
    <dbReference type="NCBI Taxonomy" id="2126553"/>
    <lineage>
        <taxon>Bacteria</taxon>
        <taxon>Pseudomonadati</taxon>
        <taxon>Bacteroidota</taxon>
        <taxon>Flavobacteriia</taxon>
        <taxon>Flavobacteriales</taxon>
        <taxon>Flavobacteriaceae</taxon>
        <taxon>Christiangramia</taxon>
    </lineage>
</organism>
<dbReference type="Gene3D" id="1.10.150.280">
    <property type="entry name" value="AF1531-like domain"/>
    <property type="match status" value="1"/>
</dbReference>
<protein>
    <submittedName>
        <fullName evidence="2">DNA-binding protein</fullName>
    </submittedName>
</protein>
<sequence>MKFKSHFALSRSQQNGIFILVIFIIILQIFIFFPNLLGNSEKISSEDPEIEKFRKQLDSLKSLKSLKSPKDTIYPFNPNYLSDFKAYNLGLNLEQTNRLLDFRAEQKWIKSAEDFQKVTGISDSLLHILAPSLRFPKWVEKSEKKYNISQKTAADETVAEISDLNSATPEDLKTINGVGEVLSQRIVKYRYKIGGFLDESQLNDVYGLTPEVVEKIRQRFKILIKPNVNKLNINTVSEDQLSEIPYFNERLAKKIIGYRKLHEGIQTFDELSKIDGFPSDKIDRIKLYLAIE</sequence>
<evidence type="ECO:0000313" key="2">
    <source>
        <dbReference type="EMBL" id="AVR45738.1"/>
    </source>
</evidence>